<gene>
    <name evidence="1" type="ORF">EVAR_8708_1</name>
</gene>
<dbReference type="Proteomes" id="UP000299102">
    <property type="component" value="Unassembled WGS sequence"/>
</dbReference>
<dbReference type="EMBL" id="BGZK01000089">
    <property type="protein sequence ID" value="GBP17718.1"/>
    <property type="molecule type" value="Genomic_DNA"/>
</dbReference>
<comment type="caution">
    <text evidence="1">The sequence shown here is derived from an EMBL/GenBank/DDBJ whole genome shotgun (WGS) entry which is preliminary data.</text>
</comment>
<accession>A0A4C1TV04</accession>
<organism evidence="1 2">
    <name type="scientific">Eumeta variegata</name>
    <name type="common">Bagworm moth</name>
    <name type="synonym">Eumeta japonica</name>
    <dbReference type="NCBI Taxonomy" id="151549"/>
    <lineage>
        <taxon>Eukaryota</taxon>
        <taxon>Metazoa</taxon>
        <taxon>Ecdysozoa</taxon>
        <taxon>Arthropoda</taxon>
        <taxon>Hexapoda</taxon>
        <taxon>Insecta</taxon>
        <taxon>Pterygota</taxon>
        <taxon>Neoptera</taxon>
        <taxon>Endopterygota</taxon>
        <taxon>Lepidoptera</taxon>
        <taxon>Glossata</taxon>
        <taxon>Ditrysia</taxon>
        <taxon>Tineoidea</taxon>
        <taxon>Psychidae</taxon>
        <taxon>Oiketicinae</taxon>
        <taxon>Eumeta</taxon>
    </lineage>
</organism>
<dbReference type="AlphaFoldDB" id="A0A4C1TV04"/>
<evidence type="ECO:0000313" key="1">
    <source>
        <dbReference type="EMBL" id="GBP17718.1"/>
    </source>
</evidence>
<proteinExistence type="predicted"/>
<reference evidence="1 2" key="1">
    <citation type="journal article" date="2019" name="Commun. Biol.">
        <title>The bagworm genome reveals a unique fibroin gene that provides high tensile strength.</title>
        <authorList>
            <person name="Kono N."/>
            <person name="Nakamura H."/>
            <person name="Ohtoshi R."/>
            <person name="Tomita M."/>
            <person name="Numata K."/>
            <person name="Arakawa K."/>
        </authorList>
    </citation>
    <scope>NUCLEOTIDE SEQUENCE [LARGE SCALE GENOMIC DNA]</scope>
</reference>
<sequence length="78" mass="8379">MVNAINDDAGKRYRYGTAIGLNSKQFAQTNLLAPDVAAARRRGRRPARTCTPSPCAAPREATGNYANLKKDVACIVVT</sequence>
<protein>
    <submittedName>
        <fullName evidence="1">Uncharacterized protein</fullName>
    </submittedName>
</protein>
<name>A0A4C1TV04_EUMVA</name>
<evidence type="ECO:0000313" key="2">
    <source>
        <dbReference type="Proteomes" id="UP000299102"/>
    </source>
</evidence>
<keyword evidence="2" id="KW-1185">Reference proteome</keyword>